<protein>
    <submittedName>
        <fullName evidence="3">Uncharacterized protein</fullName>
    </submittedName>
</protein>
<feature type="compositionally biased region" description="Low complexity" evidence="1">
    <location>
        <begin position="187"/>
        <end position="215"/>
    </location>
</feature>
<gene>
    <name evidence="3" type="ORF">VOLCADRAFT_98666</name>
</gene>
<dbReference type="RefSeq" id="XP_002957567.1">
    <property type="nucleotide sequence ID" value="XM_002957521.1"/>
</dbReference>
<evidence type="ECO:0000313" key="3">
    <source>
        <dbReference type="EMBL" id="EFJ41337.1"/>
    </source>
</evidence>
<accession>D8UFZ0</accession>
<evidence type="ECO:0000256" key="1">
    <source>
        <dbReference type="SAM" id="MobiDB-lite"/>
    </source>
</evidence>
<keyword evidence="2" id="KW-0732">Signal</keyword>
<evidence type="ECO:0000256" key="2">
    <source>
        <dbReference type="SAM" id="SignalP"/>
    </source>
</evidence>
<dbReference type="KEGG" id="vcn:VOLCADRAFT_98666"/>
<feature type="compositionally biased region" description="Low complexity" evidence="1">
    <location>
        <begin position="132"/>
        <end position="164"/>
    </location>
</feature>
<dbReference type="EMBL" id="GL378396">
    <property type="protein sequence ID" value="EFJ41337.1"/>
    <property type="molecule type" value="Genomic_DNA"/>
</dbReference>
<feature type="region of interest" description="Disordered" evidence="1">
    <location>
        <begin position="94"/>
        <end position="236"/>
    </location>
</feature>
<keyword evidence="4" id="KW-1185">Reference proteome</keyword>
<proteinExistence type="predicted"/>
<feature type="region of interest" description="Disordered" evidence="1">
    <location>
        <begin position="36"/>
        <end position="73"/>
    </location>
</feature>
<sequence length="236" mass="23410">MPFILITGVWLLSLSSLASGSHPKISSCGAVPVEAAASGAANTGSPASSPAPPSTTPPSPAPPSPAPFPLISPSASAFEKDTAKLAVLIAAAVSPKLGQGPPRKDPHLPPSPSAASSRRLGFAQQAPRRRGAPASSSSSSSKTSSPSPSPRPSISSSSSNSNISVGSMEAAPFDDQAGERPSYMRGTAASRAKASSTREPSRLGCSSAKLSSSSGAGTGPGGRALMSGAYRRSAQY</sequence>
<feature type="compositionally biased region" description="Pro residues" evidence="1">
    <location>
        <begin position="49"/>
        <end position="70"/>
    </location>
</feature>
<dbReference type="Proteomes" id="UP000001058">
    <property type="component" value="Unassembled WGS sequence"/>
</dbReference>
<feature type="signal peptide" evidence="2">
    <location>
        <begin position="1"/>
        <end position="20"/>
    </location>
</feature>
<organism evidence="4">
    <name type="scientific">Volvox carteri f. nagariensis</name>
    <dbReference type="NCBI Taxonomy" id="3068"/>
    <lineage>
        <taxon>Eukaryota</taxon>
        <taxon>Viridiplantae</taxon>
        <taxon>Chlorophyta</taxon>
        <taxon>core chlorophytes</taxon>
        <taxon>Chlorophyceae</taxon>
        <taxon>CS clade</taxon>
        <taxon>Chlamydomonadales</taxon>
        <taxon>Volvocaceae</taxon>
        <taxon>Volvox</taxon>
    </lineage>
</organism>
<reference evidence="3 4" key="1">
    <citation type="journal article" date="2010" name="Science">
        <title>Genomic analysis of organismal complexity in the multicellular green alga Volvox carteri.</title>
        <authorList>
            <person name="Prochnik S.E."/>
            <person name="Umen J."/>
            <person name="Nedelcu A.M."/>
            <person name="Hallmann A."/>
            <person name="Miller S.M."/>
            <person name="Nishii I."/>
            <person name="Ferris P."/>
            <person name="Kuo A."/>
            <person name="Mitros T."/>
            <person name="Fritz-Laylin L.K."/>
            <person name="Hellsten U."/>
            <person name="Chapman J."/>
            <person name="Simakov O."/>
            <person name="Rensing S.A."/>
            <person name="Terry A."/>
            <person name="Pangilinan J."/>
            <person name="Kapitonov V."/>
            <person name="Jurka J."/>
            <person name="Salamov A."/>
            <person name="Shapiro H."/>
            <person name="Schmutz J."/>
            <person name="Grimwood J."/>
            <person name="Lindquist E."/>
            <person name="Lucas S."/>
            <person name="Grigoriev I.V."/>
            <person name="Schmitt R."/>
            <person name="Kirk D."/>
            <person name="Rokhsar D.S."/>
        </authorList>
    </citation>
    <scope>NUCLEOTIDE SEQUENCE [LARGE SCALE GENOMIC DNA]</scope>
    <source>
        <strain evidence="4">f. Nagariensis / Eve</strain>
    </source>
</reference>
<feature type="chain" id="PRO_5003124490" evidence="2">
    <location>
        <begin position="21"/>
        <end position="236"/>
    </location>
</feature>
<name>D8UFZ0_VOLCA</name>
<dbReference type="InParanoid" id="D8UFZ0"/>
<dbReference type="AlphaFoldDB" id="D8UFZ0"/>
<dbReference type="GeneID" id="9627018"/>
<evidence type="ECO:0000313" key="4">
    <source>
        <dbReference type="Proteomes" id="UP000001058"/>
    </source>
</evidence>
<feature type="compositionally biased region" description="Low complexity" evidence="1">
    <location>
        <begin position="36"/>
        <end position="48"/>
    </location>
</feature>